<dbReference type="Pfam" id="PF09537">
    <property type="entry name" value="DUF2383"/>
    <property type="match status" value="1"/>
</dbReference>
<dbReference type="InterPro" id="IPR011971">
    <property type="entry name" value="CHP02284"/>
</dbReference>
<evidence type="ECO:0000256" key="1">
    <source>
        <dbReference type="SAM" id="Coils"/>
    </source>
</evidence>
<reference evidence="3 4" key="1">
    <citation type="submission" date="2024-09" db="EMBL/GenBank/DDBJ databases">
        <authorList>
            <person name="Sun Q."/>
            <person name="Mori K."/>
        </authorList>
    </citation>
    <scope>NUCLEOTIDE SEQUENCE [LARGE SCALE GENOMIC DNA]</scope>
    <source>
        <strain evidence="3 4">KCTC 23279</strain>
    </source>
</reference>
<feature type="domain" description="DUF2383" evidence="2">
    <location>
        <begin position="5"/>
        <end position="112"/>
    </location>
</feature>
<comment type="caution">
    <text evidence="3">The sequence shown here is derived from an EMBL/GenBank/DDBJ whole genome shotgun (WGS) entry which is preliminary data.</text>
</comment>
<organism evidence="3 4">
    <name type="scientific">Rhodopseudomonas telluris</name>
    <dbReference type="NCBI Taxonomy" id="644215"/>
    <lineage>
        <taxon>Bacteria</taxon>
        <taxon>Pseudomonadati</taxon>
        <taxon>Pseudomonadota</taxon>
        <taxon>Alphaproteobacteria</taxon>
        <taxon>Hyphomicrobiales</taxon>
        <taxon>Nitrobacteraceae</taxon>
        <taxon>Rhodopseudomonas</taxon>
    </lineage>
</organism>
<dbReference type="RefSeq" id="WP_378388907.1">
    <property type="nucleotide sequence ID" value="NZ_JBHLWM010000005.1"/>
</dbReference>
<dbReference type="InterPro" id="IPR012347">
    <property type="entry name" value="Ferritin-like"/>
</dbReference>
<dbReference type="Gene3D" id="1.20.1260.10">
    <property type="match status" value="1"/>
</dbReference>
<keyword evidence="4" id="KW-1185">Reference proteome</keyword>
<sequence length="150" mass="15956">MDTTILDHLKTLHTAAIDARNGYEEALEDAEGKGLTSLFRDMIALHQANAEELGALLINAGEQADDSGSFMSVVHKTIMSIRSLFDGLDGSVLPGLIDGEKRNVAKYDDAIAASGAAPAVVATLTAQRSKIREKIALMEQQNAAYEAAKV</sequence>
<dbReference type="InterPro" id="IPR019052">
    <property type="entry name" value="DUF2383"/>
</dbReference>
<protein>
    <submittedName>
        <fullName evidence="3">PA2169 family four-helix-bundle protein</fullName>
    </submittedName>
</protein>
<dbReference type="Proteomes" id="UP001589775">
    <property type="component" value="Unassembled WGS sequence"/>
</dbReference>
<accession>A0ABV6EU29</accession>
<evidence type="ECO:0000259" key="2">
    <source>
        <dbReference type="Pfam" id="PF09537"/>
    </source>
</evidence>
<dbReference type="NCBIfam" id="TIGR02284">
    <property type="entry name" value="PA2169 family four-helix-bundle protein"/>
    <property type="match status" value="1"/>
</dbReference>
<name>A0ABV6EU29_9BRAD</name>
<proteinExistence type="predicted"/>
<evidence type="ECO:0000313" key="4">
    <source>
        <dbReference type="Proteomes" id="UP001589775"/>
    </source>
</evidence>
<keyword evidence="1" id="KW-0175">Coiled coil</keyword>
<feature type="coiled-coil region" evidence="1">
    <location>
        <begin position="121"/>
        <end position="148"/>
    </location>
</feature>
<evidence type="ECO:0000313" key="3">
    <source>
        <dbReference type="EMBL" id="MFC0241720.1"/>
    </source>
</evidence>
<dbReference type="EMBL" id="JBHLWM010000005">
    <property type="protein sequence ID" value="MFC0241720.1"/>
    <property type="molecule type" value="Genomic_DNA"/>
</dbReference>
<gene>
    <name evidence="3" type="ORF">ACFFJ6_14625</name>
</gene>